<reference evidence="8 9" key="1">
    <citation type="submission" date="2019-08" db="EMBL/GenBank/DDBJ databases">
        <title>Marinobacter ZYF650 sp. nov., a marine bacterium isolated from seawater of the Mariana trench.</title>
        <authorList>
            <person name="Ahmad W."/>
        </authorList>
    </citation>
    <scope>NUCLEOTIDE SEQUENCE [LARGE SCALE GENOMIC DNA]</scope>
    <source>
        <strain evidence="8 9">ZYF650</strain>
    </source>
</reference>
<dbReference type="GO" id="GO:0006144">
    <property type="term" value="P:purine nucleobase metabolic process"/>
    <property type="evidence" value="ECO:0007669"/>
    <property type="project" value="UniProtKB-KW"/>
</dbReference>
<keyword evidence="4" id="KW-0659">Purine metabolism</keyword>
<keyword evidence="9" id="KW-1185">Reference proteome</keyword>
<dbReference type="InterPro" id="IPR017595">
    <property type="entry name" value="OHCU_decarboxylase-2"/>
</dbReference>
<evidence type="ECO:0000256" key="1">
    <source>
        <dbReference type="ARBA" id="ARBA00001163"/>
    </source>
</evidence>
<evidence type="ECO:0000256" key="2">
    <source>
        <dbReference type="ARBA" id="ARBA00004754"/>
    </source>
</evidence>
<dbReference type="RefSeq" id="WP_149600030.1">
    <property type="nucleotide sequence ID" value="NZ_VTUU01000003.1"/>
</dbReference>
<feature type="domain" description="Oxo-4-hydroxy-4-carboxy-5-ureidoimidazoline decarboxylase" evidence="7">
    <location>
        <begin position="7"/>
        <end position="163"/>
    </location>
</feature>
<dbReference type="PANTHER" id="PTHR43466:SF1">
    <property type="entry name" value="2-OXO-4-HYDROXY-4-CARBOXY-5-UREIDOIMIDAZOLINE DECARBOXYLASE-RELATED"/>
    <property type="match status" value="1"/>
</dbReference>
<dbReference type="Gene3D" id="1.10.3330.10">
    <property type="entry name" value="Oxo-4-hydroxy-4-carboxy-5-ureidoimidazoline decarboxylase"/>
    <property type="match status" value="1"/>
</dbReference>
<evidence type="ECO:0000256" key="6">
    <source>
        <dbReference type="ARBA" id="ARBA00023239"/>
    </source>
</evidence>
<dbReference type="SUPFAM" id="SSF158694">
    <property type="entry name" value="UraD-Like"/>
    <property type="match status" value="1"/>
</dbReference>
<evidence type="ECO:0000256" key="4">
    <source>
        <dbReference type="ARBA" id="ARBA00022631"/>
    </source>
</evidence>
<dbReference type="InterPro" id="IPR018020">
    <property type="entry name" value="OHCU_decarboxylase"/>
</dbReference>
<dbReference type="Pfam" id="PF09349">
    <property type="entry name" value="OHCU_decarbox"/>
    <property type="match status" value="1"/>
</dbReference>
<keyword evidence="5" id="KW-0210">Decarboxylase</keyword>
<organism evidence="8 9">
    <name type="scientific">Marinobacter salinexigens</name>
    <dbReference type="NCBI Taxonomy" id="2919747"/>
    <lineage>
        <taxon>Bacteria</taxon>
        <taxon>Pseudomonadati</taxon>
        <taxon>Pseudomonadota</taxon>
        <taxon>Gammaproteobacteria</taxon>
        <taxon>Pseudomonadales</taxon>
        <taxon>Marinobacteraceae</taxon>
        <taxon>Marinobacter</taxon>
    </lineage>
</organism>
<protein>
    <recommendedName>
        <fullName evidence="3">2-oxo-4-hydroxy-4-carboxy-5-ureidoimidazoline decarboxylase</fullName>
        <ecNumber evidence="3">4.1.1.97</ecNumber>
    </recommendedName>
</protein>
<evidence type="ECO:0000313" key="9">
    <source>
        <dbReference type="Proteomes" id="UP000323161"/>
    </source>
</evidence>
<sequence length="166" mass="18353">MTLETINNLAPDMAEARFRDCCAAEPWIQGMLLGMPYADQEALIGQSRSLWPTLTEQDWLQAFEAHPKIGDVDSLRAKYASTKALASGEQSGASDASEDILQRLKAGNDAYAEKFGFIFIVCATGKSAQEMLDLLESRLPNSRAEELENAAREQAKITELRLEKLL</sequence>
<dbReference type="EMBL" id="VTUU01000003">
    <property type="protein sequence ID" value="KAA1174466.1"/>
    <property type="molecule type" value="Genomic_DNA"/>
</dbReference>
<evidence type="ECO:0000256" key="5">
    <source>
        <dbReference type="ARBA" id="ARBA00022793"/>
    </source>
</evidence>
<dbReference type="GO" id="GO:0019628">
    <property type="term" value="P:urate catabolic process"/>
    <property type="evidence" value="ECO:0007669"/>
    <property type="project" value="TreeGrafter"/>
</dbReference>
<dbReference type="Proteomes" id="UP000323161">
    <property type="component" value="Unassembled WGS sequence"/>
</dbReference>
<keyword evidence="6 8" id="KW-0456">Lyase</keyword>
<evidence type="ECO:0000259" key="7">
    <source>
        <dbReference type="Pfam" id="PF09349"/>
    </source>
</evidence>
<dbReference type="PANTHER" id="PTHR43466">
    <property type="entry name" value="2-OXO-4-HYDROXY-4-CARBOXY-5-UREIDOIMIDAZOLINE DECARBOXYLASE-RELATED"/>
    <property type="match status" value="1"/>
</dbReference>
<comment type="catalytic activity">
    <reaction evidence="1">
        <text>5-hydroxy-2-oxo-4-ureido-2,5-dihydro-1H-imidazole-5-carboxylate + H(+) = (S)-allantoin + CO2</text>
        <dbReference type="Rhea" id="RHEA:26301"/>
        <dbReference type="ChEBI" id="CHEBI:15378"/>
        <dbReference type="ChEBI" id="CHEBI:15678"/>
        <dbReference type="ChEBI" id="CHEBI:16526"/>
        <dbReference type="ChEBI" id="CHEBI:58639"/>
        <dbReference type="EC" id="4.1.1.97"/>
    </reaction>
</comment>
<gene>
    <name evidence="8" type="primary">uraD</name>
    <name evidence="8" type="ORF">FWJ25_09585</name>
</gene>
<dbReference type="AlphaFoldDB" id="A0A5B0VIN2"/>
<accession>A0A5B0VIN2</accession>
<name>A0A5B0VIN2_9GAMM</name>
<dbReference type="NCBIfam" id="TIGR03180">
    <property type="entry name" value="UraD_2"/>
    <property type="match status" value="1"/>
</dbReference>
<dbReference type="EC" id="4.1.1.97" evidence="3"/>
<dbReference type="InterPro" id="IPR036778">
    <property type="entry name" value="OHCU_decarboxylase_sf"/>
</dbReference>
<comment type="pathway">
    <text evidence="2">Purine metabolism; urate degradation; (S)-allantoin from urate: step 3/3.</text>
</comment>
<dbReference type="NCBIfam" id="NF010372">
    <property type="entry name" value="PRK13798.1"/>
    <property type="match status" value="1"/>
</dbReference>
<evidence type="ECO:0000256" key="3">
    <source>
        <dbReference type="ARBA" id="ARBA00012257"/>
    </source>
</evidence>
<dbReference type="GO" id="GO:0051997">
    <property type="term" value="F:2-oxo-4-hydroxy-4-carboxy-5-ureidoimidazoline decarboxylase activity"/>
    <property type="evidence" value="ECO:0007669"/>
    <property type="project" value="UniProtKB-EC"/>
</dbReference>
<proteinExistence type="predicted"/>
<evidence type="ECO:0000313" key="8">
    <source>
        <dbReference type="EMBL" id="KAA1174466.1"/>
    </source>
</evidence>
<comment type="caution">
    <text evidence="8">The sequence shown here is derived from an EMBL/GenBank/DDBJ whole genome shotgun (WGS) entry which is preliminary data.</text>
</comment>